<evidence type="ECO:0000313" key="1">
    <source>
        <dbReference type="EMBL" id="KAF2669695.1"/>
    </source>
</evidence>
<dbReference type="Proteomes" id="UP000799302">
    <property type="component" value="Unassembled WGS sequence"/>
</dbReference>
<name>A0A6A6UBR5_9PEZI</name>
<dbReference type="EMBL" id="MU004235">
    <property type="protein sequence ID" value="KAF2669695.1"/>
    <property type="molecule type" value="Genomic_DNA"/>
</dbReference>
<gene>
    <name evidence="1" type="ORF">BT63DRAFT_425372</name>
</gene>
<sequence length="76" mass="8377">MPSKNCAKIPSSLLCSSTLSSLLYSTSISQSVPPPLMQWMKRFDALVDHETDSARLHANYPSVKIPLGHQMMSQVS</sequence>
<evidence type="ECO:0000313" key="2">
    <source>
        <dbReference type="Proteomes" id="UP000799302"/>
    </source>
</evidence>
<accession>A0A6A6UBR5</accession>
<proteinExistence type="predicted"/>
<keyword evidence="2" id="KW-1185">Reference proteome</keyword>
<organism evidence="1 2">
    <name type="scientific">Microthyrium microscopicum</name>
    <dbReference type="NCBI Taxonomy" id="703497"/>
    <lineage>
        <taxon>Eukaryota</taxon>
        <taxon>Fungi</taxon>
        <taxon>Dikarya</taxon>
        <taxon>Ascomycota</taxon>
        <taxon>Pezizomycotina</taxon>
        <taxon>Dothideomycetes</taxon>
        <taxon>Dothideomycetes incertae sedis</taxon>
        <taxon>Microthyriales</taxon>
        <taxon>Microthyriaceae</taxon>
        <taxon>Microthyrium</taxon>
    </lineage>
</organism>
<dbReference type="AlphaFoldDB" id="A0A6A6UBR5"/>
<reference evidence="1" key="1">
    <citation type="journal article" date="2020" name="Stud. Mycol.">
        <title>101 Dothideomycetes genomes: a test case for predicting lifestyles and emergence of pathogens.</title>
        <authorList>
            <person name="Haridas S."/>
            <person name="Albert R."/>
            <person name="Binder M."/>
            <person name="Bloem J."/>
            <person name="Labutti K."/>
            <person name="Salamov A."/>
            <person name="Andreopoulos B."/>
            <person name="Baker S."/>
            <person name="Barry K."/>
            <person name="Bills G."/>
            <person name="Bluhm B."/>
            <person name="Cannon C."/>
            <person name="Castanera R."/>
            <person name="Culley D."/>
            <person name="Daum C."/>
            <person name="Ezra D."/>
            <person name="Gonzalez J."/>
            <person name="Henrissat B."/>
            <person name="Kuo A."/>
            <person name="Liang C."/>
            <person name="Lipzen A."/>
            <person name="Lutzoni F."/>
            <person name="Magnuson J."/>
            <person name="Mondo S."/>
            <person name="Nolan M."/>
            <person name="Ohm R."/>
            <person name="Pangilinan J."/>
            <person name="Park H.-J."/>
            <person name="Ramirez L."/>
            <person name="Alfaro M."/>
            <person name="Sun H."/>
            <person name="Tritt A."/>
            <person name="Yoshinaga Y."/>
            <person name="Zwiers L.-H."/>
            <person name="Turgeon B."/>
            <person name="Goodwin S."/>
            <person name="Spatafora J."/>
            <person name="Crous P."/>
            <person name="Grigoriev I."/>
        </authorList>
    </citation>
    <scope>NUCLEOTIDE SEQUENCE</scope>
    <source>
        <strain evidence="1">CBS 115976</strain>
    </source>
</reference>
<protein>
    <submittedName>
        <fullName evidence="1">Uncharacterized protein</fullName>
    </submittedName>
</protein>